<dbReference type="GO" id="GO:0019005">
    <property type="term" value="C:SCF ubiquitin ligase complex"/>
    <property type="evidence" value="ECO:0007669"/>
    <property type="project" value="TreeGrafter"/>
</dbReference>
<dbReference type="EMBL" id="GEDG01001830">
    <property type="protein sequence ID" value="JAP36559.1"/>
    <property type="molecule type" value="Transcribed_RNA"/>
</dbReference>
<dbReference type="PANTHER" id="PTHR13318">
    <property type="entry name" value="PARTNER OF PAIRED, ISOFORM B-RELATED"/>
    <property type="match status" value="1"/>
</dbReference>
<dbReference type="SMART" id="SM00367">
    <property type="entry name" value="LRR_CC"/>
    <property type="match status" value="6"/>
</dbReference>
<sequence length="904" mass="98823">MTLLRSREVTPAASKAKVSSKTLENHVLEPVTPSKSLETSVQPLCVVTPTSPSLASGDIPPVARRRSLRLASKNGLSDVGEILNNEGKSKDFEIDNGDTGNSLKSDVGVESADLDEGDQDLGVLYSEAVDEIGMNESDDVGNLVCSEGRIECVKEGKGDKNTSMEVQGEGNTKFLSLRSGKKISKRAIEECSDGAVGDAGSVNQNDCDEKLSHGKLSEGMSNSCGSDGSSNKLQTSSVEPSSVKRRRFSREEKSKGIVSEQGLPVVHSVNLESEVAFGMSIENTVPQSACLPETIDLSVQGDGLAATLQNRDSKTRRISREEKGKQVMAGDDLCHGVDTLEGKSKHGAEKLVDEIVSRAINLTSQDGEQVADADGSATATRRVHRERFRDIARRNASRFAHFSSQAEQETDVTDEAAEEFPQEVAETEEIEDWPGPFSTAMKIIRDREMNIKHQQQSKSEKSKIEVVWVPKTDQQCQSRKLVVPSLHDLCMDILVKNADAITSLDGLPDALRHKICQSLCDSREMTYQFFQLLISGSPTEIRIRDCSWLNEENFTQSFKGCDTNNFESFKGCDTNNLVVLQLDQCGRCMPDYILLVTLARRPNNLPALTTLSLKGACRLSDVGLEAIISAAPNLRSMNLSQCSLLTCDGISCLSNSLGSVLRELYLDNCEAIHPMLILPALLKLEHLEVLSVAGIQTVCDAFIKEFVTNRGQSLREIILKGCMELTDRSLKDISQNCPRLRAIDLSDLCKLTDSAIEHLATGCREVDNLKLCRNPFSDEAVAAYVETSGGSLKELSLNRVKKVSHNTAMSLVKCSKNLISLDLSWCRNLTNEALGLIVDSCLSLEVLKLFGCSQVTSIFLDGHSNPQVKIIGLKMTPILQHIEAPDSLQQGPLRYSAVPWHSDR</sequence>
<feature type="region of interest" description="Disordered" evidence="1">
    <location>
        <begin position="400"/>
        <end position="432"/>
    </location>
</feature>
<dbReference type="SUPFAM" id="SSF52047">
    <property type="entry name" value="RNI-like"/>
    <property type="match status" value="2"/>
</dbReference>
<dbReference type="GO" id="GO:0031146">
    <property type="term" value="P:SCF-dependent proteasomal ubiquitin-dependent protein catabolic process"/>
    <property type="evidence" value="ECO:0007669"/>
    <property type="project" value="TreeGrafter"/>
</dbReference>
<feature type="region of interest" description="Disordered" evidence="1">
    <location>
        <begin position="1"/>
        <end position="39"/>
    </location>
</feature>
<feature type="compositionally biased region" description="Polar residues" evidence="1">
    <location>
        <begin position="219"/>
        <end position="240"/>
    </location>
</feature>
<organism evidence="2">
    <name type="scientific">Solanum chacoense</name>
    <name type="common">Chaco potato</name>
    <dbReference type="NCBI Taxonomy" id="4108"/>
    <lineage>
        <taxon>Eukaryota</taxon>
        <taxon>Viridiplantae</taxon>
        <taxon>Streptophyta</taxon>
        <taxon>Embryophyta</taxon>
        <taxon>Tracheophyta</taxon>
        <taxon>Spermatophyta</taxon>
        <taxon>Magnoliopsida</taxon>
        <taxon>eudicotyledons</taxon>
        <taxon>Gunneridae</taxon>
        <taxon>Pentapetalae</taxon>
        <taxon>asterids</taxon>
        <taxon>lamiids</taxon>
        <taxon>Solanales</taxon>
        <taxon>Solanaceae</taxon>
        <taxon>Solanoideae</taxon>
        <taxon>Solaneae</taxon>
        <taxon>Solanum</taxon>
    </lineage>
</organism>
<dbReference type="InterPro" id="IPR006553">
    <property type="entry name" value="Leu-rich_rpt_Cys-con_subtyp"/>
</dbReference>
<reference evidence="2" key="1">
    <citation type="submission" date="2015-12" db="EMBL/GenBank/DDBJ databases">
        <title>Gene expression during late stages of embryo sac development: a critical building block for successful pollen-pistil interactions.</title>
        <authorList>
            <person name="Liu Y."/>
            <person name="Joly V."/>
            <person name="Sabar M."/>
            <person name="Matton D.P."/>
        </authorList>
    </citation>
    <scope>NUCLEOTIDE SEQUENCE</scope>
</reference>
<protein>
    <submittedName>
        <fullName evidence="2">Putative ovule protein</fullName>
    </submittedName>
</protein>
<dbReference type="FunFam" id="3.80.10.10:FF:001486">
    <property type="entry name" value="DNA repair protein rhp7 isoform A"/>
    <property type="match status" value="1"/>
</dbReference>
<accession>A0A0V0IVK1</accession>
<dbReference type="AlphaFoldDB" id="A0A0V0IVK1"/>
<evidence type="ECO:0000313" key="2">
    <source>
        <dbReference type="EMBL" id="JAP36559.1"/>
    </source>
</evidence>
<dbReference type="PANTHER" id="PTHR13318:SF101">
    <property type="entry name" value="F-BOX_LRR PROTEIN"/>
    <property type="match status" value="1"/>
</dbReference>
<name>A0A0V0IVK1_SOLCH</name>
<evidence type="ECO:0000256" key="1">
    <source>
        <dbReference type="SAM" id="MobiDB-lite"/>
    </source>
</evidence>
<dbReference type="InterPro" id="IPR032675">
    <property type="entry name" value="LRR_dom_sf"/>
</dbReference>
<feature type="compositionally biased region" description="Acidic residues" evidence="1">
    <location>
        <begin position="408"/>
        <end position="432"/>
    </location>
</feature>
<dbReference type="Gene3D" id="3.80.10.10">
    <property type="entry name" value="Ribonuclease Inhibitor"/>
    <property type="match status" value="3"/>
</dbReference>
<feature type="region of interest" description="Disordered" evidence="1">
    <location>
        <begin position="210"/>
        <end position="257"/>
    </location>
</feature>
<proteinExistence type="predicted"/>